<name>A0A151ZB68_TIELA</name>
<organism evidence="10 11">
    <name type="scientific">Tieghemostelium lacteum</name>
    <name type="common">Slime mold</name>
    <name type="synonym">Dictyostelium lacteum</name>
    <dbReference type="NCBI Taxonomy" id="361077"/>
    <lineage>
        <taxon>Eukaryota</taxon>
        <taxon>Amoebozoa</taxon>
        <taxon>Evosea</taxon>
        <taxon>Eumycetozoa</taxon>
        <taxon>Dictyostelia</taxon>
        <taxon>Dictyosteliales</taxon>
        <taxon>Raperosteliaceae</taxon>
        <taxon>Tieghemostelium</taxon>
    </lineage>
</organism>
<feature type="compositionally biased region" description="Low complexity" evidence="7">
    <location>
        <begin position="281"/>
        <end position="292"/>
    </location>
</feature>
<dbReference type="Gene3D" id="3.30.420.10">
    <property type="entry name" value="Ribonuclease H-like superfamily/Ribonuclease H"/>
    <property type="match status" value="1"/>
</dbReference>
<comment type="subcellular location">
    <subcellularLocation>
        <location evidence="1">Cytoplasm</location>
    </subcellularLocation>
</comment>
<evidence type="ECO:0000259" key="9">
    <source>
        <dbReference type="PROSITE" id="PS50822"/>
    </source>
</evidence>
<dbReference type="Pfam" id="PF02170">
    <property type="entry name" value="PAZ"/>
    <property type="match status" value="1"/>
</dbReference>
<gene>
    <name evidence="10" type="ORF">DLAC_08086</name>
</gene>
<keyword evidence="4" id="KW-0694">RNA-binding</keyword>
<dbReference type="EMBL" id="LODT01000035">
    <property type="protein sequence ID" value="KYQ91175.1"/>
    <property type="molecule type" value="Genomic_DNA"/>
</dbReference>
<dbReference type="Pfam" id="PF08699">
    <property type="entry name" value="ArgoL1"/>
    <property type="match status" value="1"/>
</dbReference>
<dbReference type="SUPFAM" id="SSF101690">
    <property type="entry name" value="PAZ domain"/>
    <property type="match status" value="1"/>
</dbReference>
<feature type="compositionally biased region" description="Basic and acidic residues" evidence="7">
    <location>
        <begin position="1"/>
        <end position="24"/>
    </location>
</feature>
<dbReference type="CDD" id="cd04658">
    <property type="entry name" value="Piwi_piwi-like_Euk"/>
    <property type="match status" value="1"/>
</dbReference>
<comment type="caution">
    <text evidence="10">The sequence shown here is derived from an EMBL/GenBank/DDBJ whole genome shotgun (WGS) entry which is preliminary data.</text>
</comment>
<dbReference type="Gene3D" id="3.40.50.2300">
    <property type="match status" value="1"/>
</dbReference>
<dbReference type="SMART" id="SM00950">
    <property type="entry name" value="Piwi"/>
    <property type="match status" value="1"/>
</dbReference>
<dbReference type="InterPro" id="IPR014811">
    <property type="entry name" value="ArgoL1"/>
</dbReference>
<dbReference type="GO" id="GO:0003723">
    <property type="term" value="F:RNA binding"/>
    <property type="evidence" value="ECO:0007669"/>
    <property type="project" value="UniProtKB-KW"/>
</dbReference>
<dbReference type="GO" id="GO:0005737">
    <property type="term" value="C:cytoplasm"/>
    <property type="evidence" value="ECO:0007669"/>
    <property type="project" value="UniProtKB-SubCell"/>
</dbReference>
<keyword evidence="5" id="KW-0943">RNA-mediated gene silencing</keyword>
<dbReference type="AlphaFoldDB" id="A0A151ZB68"/>
<evidence type="ECO:0000256" key="7">
    <source>
        <dbReference type="SAM" id="MobiDB-lite"/>
    </source>
</evidence>
<feature type="region of interest" description="Disordered" evidence="7">
    <location>
        <begin position="1"/>
        <end position="307"/>
    </location>
</feature>
<dbReference type="InterPro" id="IPR003165">
    <property type="entry name" value="Piwi"/>
</dbReference>
<accession>A0A151ZB68</accession>
<dbReference type="PANTHER" id="PTHR22891">
    <property type="entry name" value="EUKARYOTIC TRANSLATION INITIATION FACTOR 2C"/>
    <property type="match status" value="1"/>
</dbReference>
<proteinExistence type="inferred from homology"/>
<dbReference type="PROSITE" id="PS50822">
    <property type="entry name" value="PIWI"/>
    <property type="match status" value="1"/>
</dbReference>
<evidence type="ECO:0000256" key="4">
    <source>
        <dbReference type="ARBA" id="ARBA00022884"/>
    </source>
</evidence>
<evidence type="ECO:0000259" key="8">
    <source>
        <dbReference type="PROSITE" id="PS50821"/>
    </source>
</evidence>
<dbReference type="SUPFAM" id="SSF53098">
    <property type="entry name" value="Ribonuclease H-like"/>
    <property type="match status" value="1"/>
</dbReference>
<evidence type="ECO:0000313" key="10">
    <source>
        <dbReference type="EMBL" id="KYQ91175.1"/>
    </source>
</evidence>
<dbReference type="InterPro" id="IPR012337">
    <property type="entry name" value="RNaseH-like_sf"/>
</dbReference>
<dbReference type="CDD" id="cd02845">
    <property type="entry name" value="PAZ_piwi_like"/>
    <property type="match status" value="1"/>
</dbReference>
<comment type="similarity">
    <text evidence="6">Belongs to the argonaute family. Piwi subfamily.</text>
</comment>
<keyword evidence="11" id="KW-1185">Reference proteome</keyword>
<keyword evidence="2" id="KW-0217">Developmental protein</keyword>
<dbReference type="GO" id="GO:0031047">
    <property type="term" value="P:regulatory ncRNA-mediated gene silencing"/>
    <property type="evidence" value="ECO:0007669"/>
    <property type="project" value="UniProtKB-KW"/>
</dbReference>
<feature type="domain" description="PAZ" evidence="8">
    <location>
        <begin position="503"/>
        <end position="605"/>
    </location>
</feature>
<evidence type="ECO:0000256" key="3">
    <source>
        <dbReference type="ARBA" id="ARBA00022490"/>
    </source>
</evidence>
<dbReference type="FunFam" id="2.170.260.10:FF:000003">
    <property type="entry name" value="Piwi-like RNA-mediated gene silencing 2"/>
    <property type="match status" value="1"/>
</dbReference>
<keyword evidence="3" id="KW-0963">Cytoplasm</keyword>
<evidence type="ECO:0000256" key="2">
    <source>
        <dbReference type="ARBA" id="ARBA00022473"/>
    </source>
</evidence>
<dbReference type="STRING" id="361077.A0A151ZB68"/>
<dbReference type="OMA" id="PTHFHVI"/>
<dbReference type="SMART" id="SM00949">
    <property type="entry name" value="PAZ"/>
    <property type="match status" value="1"/>
</dbReference>
<dbReference type="PROSITE" id="PS50821">
    <property type="entry name" value="PAZ"/>
    <property type="match status" value="1"/>
</dbReference>
<evidence type="ECO:0000256" key="1">
    <source>
        <dbReference type="ARBA" id="ARBA00004496"/>
    </source>
</evidence>
<evidence type="ECO:0000256" key="6">
    <source>
        <dbReference type="ARBA" id="ARBA00038291"/>
    </source>
</evidence>
<dbReference type="InterPro" id="IPR036085">
    <property type="entry name" value="PAZ_dom_sf"/>
</dbReference>
<evidence type="ECO:0000313" key="11">
    <source>
        <dbReference type="Proteomes" id="UP000076078"/>
    </source>
</evidence>
<evidence type="ECO:0000256" key="5">
    <source>
        <dbReference type="ARBA" id="ARBA00023158"/>
    </source>
</evidence>
<sequence>MDSHKRKLEDENNDQYYKKLKEDTSQPPYAPYPPHGAYPPQPPPPQHGAYPPPPSPHGAYPPQPPPPQHGAYPPPPPHGYPPHAPPPPPHGYPPHAPPPPHGYSPQPYGYPYPPHSAYPPPPPHGYPPPPYGYPYPPHSAYPPPPPHGSYPYPPYAYPPHAPPPTPQSQPSPQQLPHHPPPQHSPQQSPPHQLPHHEPEGPPPPPPSYGYKEEPPRQSHWEPNEPEREQNSRGDFNKWNDDRGFRQSRDSEPSFRNSRDRDFEPEQRGGQRGHRDRDDRYISNNNNNNSISISPPPQPQSFTTPTSHQNNALTLTRKTGTDASFNNSTMVKQYIRNTDSRKVQLKVNQFKCVIGIESLYQYCVSFSPTLENKQTKIDYIAKLSKQTEHFGDYQYDGFAMLYSVKEFKAIEHTINDTKIVISFVKHLPSSDPSFLQFYNILLKRIMVMLDLSLIGRQYYNSKLKTRIETASLEVWPGYFASIGQIECGIALNTDISHKVVRVDSVLDQLHRCRLDPDKGESALIGKIVITKYNNKTYRIHSIKWDMNPSNEFDTDNGKISFFRYYKEHYPNYQITRSNQPLIAVEVKRKGAKEILYLIPELCFLTGLTDEIRSNIGTMKLLADKTNVDSNTRYNQICEFIKSIKENPKIRAEMAKWSLKFEDALHVNGVQYHEGGIRATENSAEKWAIIFPEMLEKSVHEITREIRMAQVVTAPVRSNNVNEYIDTMRHFKENKNIDKFICVIPKGNQIANARFYNSIKRASLIELKVVTQCITNKVVDNSRRGPIISKITNQLVAKTGKAPWMLREPLRNIPKGTMVIGIDVGHNSDINAKSVVALCGTLNDDFNQFYSSAQLQQVPGKEVIENLTPLMSGALKAYHAKNKTLPKTLIIYRDGVGDGMLEEINRCEIEAIRVSINSMPQSMGEKPTFIYIIVKKNTNTRFFNMNNNFGNPDQGTVIFEECVHKGWYDFFLISHRGIRNGSTNPTHFHVIHDNTNIEREPLQQLTFYLSYLYFNYEMAVRTPAVCQYAHKLAFFIGKTIHQSPPEDLSLKLFFL</sequence>
<feature type="compositionally biased region" description="Pro residues" evidence="7">
    <location>
        <begin position="28"/>
        <end position="169"/>
    </location>
</feature>
<dbReference type="InParanoid" id="A0A151ZB68"/>
<dbReference type="InterPro" id="IPR036397">
    <property type="entry name" value="RNaseH_sf"/>
</dbReference>
<feature type="domain" description="Piwi" evidence="9">
    <location>
        <begin position="737"/>
        <end position="1039"/>
    </location>
</feature>
<dbReference type="InterPro" id="IPR003100">
    <property type="entry name" value="PAZ_dom"/>
</dbReference>
<reference evidence="10 11" key="1">
    <citation type="submission" date="2015-12" db="EMBL/GenBank/DDBJ databases">
        <title>Dictyostelia acquired genes for synthesis and detection of signals that induce cell-type specialization by lateral gene transfer from prokaryotes.</title>
        <authorList>
            <person name="Gloeckner G."/>
            <person name="Schaap P."/>
        </authorList>
    </citation>
    <scope>NUCLEOTIDE SEQUENCE [LARGE SCALE GENOMIC DNA]</scope>
    <source>
        <strain evidence="10 11">TK</strain>
    </source>
</reference>
<dbReference type="OrthoDB" id="445936at2759"/>
<dbReference type="Pfam" id="PF02171">
    <property type="entry name" value="Piwi"/>
    <property type="match status" value="1"/>
</dbReference>
<feature type="compositionally biased region" description="Pro residues" evidence="7">
    <location>
        <begin position="177"/>
        <end position="192"/>
    </location>
</feature>
<protein>
    <submittedName>
        <fullName evidence="10">Argonaut-like protein</fullName>
    </submittedName>
</protein>
<dbReference type="Gene3D" id="2.170.260.10">
    <property type="entry name" value="paz domain"/>
    <property type="match status" value="1"/>
</dbReference>
<dbReference type="FunCoup" id="A0A151ZB68">
    <property type="interactions" value="3"/>
</dbReference>
<dbReference type="Proteomes" id="UP000076078">
    <property type="component" value="Unassembled WGS sequence"/>
</dbReference>
<feature type="compositionally biased region" description="Basic and acidic residues" evidence="7">
    <location>
        <begin position="210"/>
        <end position="280"/>
    </location>
</feature>